<gene>
    <name evidence="1" type="ORF">GCM10009107_07650</name>
</gene>
<comment type="caution">
    <text evidence="1">The sequence shown here is derived from an EMBL/GenBank/DDBJ whole genome shotgun (WGS) entry which is preliminary data.</text>
</comment>
<dbReference type="Proteomes" id="UP001500279">
    <property type="component" value="Unassembled WGS sequence"/>
</dbReference>
<keyword evidence="2" id="KW-1185">Reference proteome</keyword>
<sequence length="178" mass="18929">MRSVFPPLLQSLRRCLHRWLVLLLLAAVPLYGTSGVLLSVVGPAHRHVQVQSPVPPSHEDRGDWLQQGLRSLIGDKAAALLATAQLQASLHDESVPHHHGLFEHHHHAAGDASVELLGASDASVMVDLAAVGSAMLPFLPVGVHAVPAPQGRHLAWPTAVLAAWANAVPVPLERPPHA</sequence>
<protein>
    <recommendedName>
        <fullName evidence="3">DUF2946 domain-containing protein</fullName>
    </recommendedName>
</protein>
<evidence type="ECO:0008006" key="3">
    <source>
        <dbReference type="Google" id="ProtNLM"/>
    </source>
</evidence>
<name>A0ABN1JPA7_9BURK</name>
<accession>A0ABN1JPA7</accession>
<proteinExistence type="predicted"/>
<organism evidence="1 2">
    <name type="scientific">Ideonella azotifigens</name>
    <dbReference type="NCBI Taxonomy" id="513160"/>
    <lineage>
        <taxon>Bacteria</taxon>
        <taxon>Pseudomonadati</taxon>
        <taxon>Pseudomonadota</taxon>
        <taxon>Betaproteobacteria</taxon>
        <taxon>Burkholderiales</taxon>
        <taxon>Sphaerotilaceae</taxon>
        <taxon>Ideonella</taxon>
    </lineage>
</organism>
<reference evidence="1 2" key="1">
    <citation type="journal article" date="2019" name="Int. J. Syst. Evol. Microbiol.">
        <title>The Global Catalogue of Microorganisms (GCM) 10K type strain sequencing project: providing services to taxonomists for standard genome sequencing and annotation.</title>
        <authorList>
            <consortium name="The Broad Institute Genomics Platform"/>
            <consortium name="The Broad Institute Genome Sequencing Center for Infectious Disease"/>
            <person name="Wu L."/>
            <person name="Ma J."/>
        </authorList>
    </citation>
    <scope>NUCLEOTIDE SEQUENCE [LARGE SCALE GENOMIC DNA]</scope>
    <source>
        <strain evidence="1 2">JCM 15503</strain>
    </source>
</reference>
<evidence type="ECO:0000313" key="1">
    <source>
        <dbReference type="EMBL" id="GAA0743278.1"/>
    </source>
</evidence>
<evidence type="ECO:0000313" key="2">
    <source>
        <dbReference type="Proteomes" id="UP001500279"/>
    </source>
</evidence>
<dbReference type="EMBL" id="BAAAEW010000004">
    <property type="protein sequence ID" value="GAA0743278.1"/>
    <property type="molecule type" value="Genomic_DNA"/>
</dbReference>